<protein>
    <submittedName>
        <fullName evidence="1">Uncharacterized protein</fullName>
    </submittedName>
</protein>
<gene>
    <name evidence="1" type="ORF">AN484_16815</name>
</gene>
<organism evidence="1 2">
    <name type="scientific">Aphanizomenon flos-aquae WA102</name>
    <dbReference type="NCBI Taxonomy" id="1710896"/>
    <lineage>
        <taxon>Bacteria</taxon>
        <taxon>Bacillati</taxon>
        <taxon>Cyanobacteriota</taxon>
        <taxon>Cyanophyceae</taxon>
        <taxon>Nostocales</taxon>
        <taxon>Aphanizomenonaceae</taxon>
        <taxon>Aphanizomenon</taxon>
    </lineage>
</organism>
<sequence>MSGNEIVKMARAAEIGLTGKRFCGSCQTMQSAALGAMKEGKKVNRWQCATCNKRKSKRVYTNKGEGDA</sequence>
<evidence type="ECO:0000313" key="1">
    <source>
        <dbReference type="EMBL" id="OBQ42589.1"/>
    </source>
</evidence>
<comment type="caution">
    <text evidence="1">The sequence shown here is derived from an EMBL/GenBank/DDBJ whole genome shotgun (WGS) entry which is preliminary data.</text>
</comment>
<reference evidence="1 2" key="1">
    <citation type="submission" date="2015-09" db="EMBL/GenBank/DDBJ databases">
        <title>Aphanizomenon flos-aquae WA102.</title>
        <authorList>
            <person name="Driscoll C."/>
        </authorList>
    </citation>
    <scope>NUCLEOTIDE SEQUENCE [LARGE SCALE GENOMIC DNA]</scope>
    <source>
        <strain evidence="1">WA102</strain>
    </source>
</reference>
<name>A0A1B7WZQ1_APHFL</name>
<dbReference type="EMBL" id="LJOW01000096">
    <property type="protein sequence ID" value="OBQ42589.1"/>
    <property type="molecule type" value="Genomic_DNA"/>
</dbReference>
<accession>A0A1B7WZQ1</accession>
<dbReference type="Proteomes" id="UP000092093">
    <property type="component" value="Unassembled WGS sequence"/>
</dbReference>
<evidence type="ECO:0000313" key="2">
    <source>
        <dbReference type="Proteomes" id="UP000092093"/>
    </source>
</evidence>
<dbReference type="AlphaFoldDB" id="A0A1B7WZQ1"/>
<proteinExistence type="predicted"/>